<evidence type="ECO:0000313" key="1">
    <source>
        <dbReference type="EMBL" id="SVB31590.1"/>
    </source>
</evidence>
<gene>
    <name evidence="1" type="ORF">METZ01_LOCUS184444</name>
</gene>
<proteinExistence type="predicted"/>
<dbReference type="AlphaFoldDB" id="A0A382CZI9"/>
<accession>A0A382CZI9</accession>
<protein>
    <submittedName>
        <fullName evidence="1">Uncharacterized protein</fullName>
    </submittedName>
</protein>
<organism evidence="1">
    <name type="scientific">marine metagenome</name>
    <dbReference type="NCBI Taxonomy" id="408172"/>
    <lineage>
        <taxon>unclassified sequences</taxon>
        <taxon>metagenomes</taxon>
        <taxon>ecological metagenomes</taxon>
    </lineage>
</organism>
<reference evidence="1" key="1">
    <citation type="submission" date="2018-05" db="EMBL/GenBank/DDBJ databases">
        <authorList>
            <person name="Lanie J.A."/>
            <person name="Ng W.-L."/>
            <person name="Kazmierczak K.M."/>
            <person name="Andrzejewski T.M."/>
            <person name="Davidsen T.M."/>
            <person name="Wayne K.J."/>
            <person name="Tettelin H."/>
            <person name="Glass J.I."/>
            <person name="Rusch D."/>
            <person name="Podicherti R."/>
            <person name="Tsui H.-C.T."/>
            <person name="Winkler M.E."/>
        </authorList>
    </citation>
    <scope>NUCLEOTIDE SEQUENCE</scope>
</reference>
<dbReference type="EMBL" id="UINC01036910">
    <property type="protein sequence ID" value="SVB31590.1"/>
    <property type="molecule type" value="Genomic_DNA"/>
</dbReference>
<sequence>MRIIYLIIIIFIFSLGAQAKEKNNILNKKEIVILGLTLINPALSIGTIVSNTTTFQKIISMANIVYTNRKGHSIAETAISQSTNKNCLIENIRTKKDFCI</sequence>
<name>A0A382CZI9_9ZZZZ</name>